<dbReference type="GO" id="GO:0004382">
    <property type="term" value="F:GDP phosphatase activity"/>
    <property type="evidence" value="ECO:0007669"/>
    <property type="project" value="TreeGrafter"/>
</dbReference>
<dbReference type="Proteomes" id="UP000285301">
    <property type="component" value="Unassembled WGS sequence"/>
</dbReference>
<dbReference type="OrthoDB" id="6372431at2759"/>
<keyword evidence="2 5" id="KW-0378">Hydrolase</keyword>
<evidence type="ECO:0000256" key="2">
    <source>
        <dbReference type="ARBA" id="ARBA00022801"/>
    </source>
</evidence>
<evidence type="ECO:0000256" key="1">
    <source>
        <dbReference type="ARBA" id="ARBA00009283"/>
    </source>
</evidence>
<dbReference type="PANTHER" id="PTHR11782">
    <property type="entry name" value="ADENOSINE/GUANOSINE DIPHOSPHATASE"/>
    <property type="match status" value="1"/>
</dbReference>
<dbReference type="STRING" id="1965070.A0A3S3PML7"/>
<dbReference type="GO" id="GO:0006256">
    <property type="term" value="P:UDP catabolic process"/>
    <property type="evidence" value="ECO:0007669"/>
    <property type="project" value="TreeGrafter"/>
</dbReference>
<proteinExistence type="inferred from homology"/>
<comment type="caution">
    <text evidence="7">The sequence shown here is derived from an EMBL/GenBank/DDBJ whole genome shotgun (WGS) entry which is preliminary data.</text>
</comment>
<feature type="transmembrane region" description="Helical" evidence="6">
    <location>
        <begin position="25"/>
        <end position="42"/>
    </location>
</feature>
<dbReference type="AlphaFoldDB" id="A0A3S3PML7"/>
<dbReference type="GO" id="GO:0016020">
    <property type="term" value="C:membrane"/>
    <property type="evidence" value="ECO:0007669"/>
    <property type="project" value="TreeGrafter"/>
</dbReference>
<comment type="similarity">
    <text evidence="1 5">Belongs to the GDA1/CD39 NTPase family.</text>
</comment>
<feature type="transmembrane region" description="Helical" evidence="6">
    <location>
        <begin position="554"/>
        <end position="575"/>
    </location>
</feature>
<organism evidence="7 8">
    <name type="scientific">Dinothrombium tinctorium</name>
    <dbReference type="NCBI Taxonomy" id="1965070"/>
    <lineage>
        <taxon>Eukaryota</taxon>
        <taxon>Metazoa</taxon>
        <taxon>Ecdysozoa</taxon>
        <taxon>Arthropoda</taxon>
        <taxon>Chelicerata</taxon>
        <taxon>Arachnida</taxon>
        <taxon>Acari</taxon>
        <taxon>Acariformes</taxon>
        <taxon>Trombidiformes</taxon>
        <taxon>Prostigmata</taxon>
        <taxon>Anystina</taxon>
        <taxon>Parasitengona</taxon>
        <taxon>Trombidioidea</taxon>
        <taxon>Trombidiidae</taxon>
        <taxon>Dinothrombium</taxon>
    </lineage>
</organism>
<dbReference type="GO" id="GO:0005524">
    <property type="term" value="F:ATP binding"/>
    <property type="evidence" value="ECO:0007669"/>
    <property type="project" value="UniProtKB-KW"/>
</dbReference>
<evidence type="ECO:0000256" key="3">
    <source>
        <dbReference type="PIRSR" id="PIRSR600407-1"/>
    </source>
</evidence>
<feature type="binding site" evidence="4">
    <location>
        <begin position="254"/>
        <end position="258"/>
    </location>
    <ligand>
        <name>ATP</name>
        <dbReference type="ChEBI" id="CHEBI:30616"/>
    </ligand>
</feature>
<sequence length="613" mass="70343">MNQNCGDVKLSHFLRPFQRLFTGKFRIFVLLTVLAFFLIYVVKMLQSSNSNMELAVNLYEYAENVQNMRYKLHYAVVIDAGSSGSRVHIYTWPPHSGDIRQLLNIKMLKDQFGKDVYEKVSPGLSSCANKPESSINYMLPLLNFAAQHVPVAKHKETPLFILATAGMRLLPLKKQEAILNNLRENIPRNFSFVFSPNYVQVITGKEEGIYSWIAINYLLGKFDHSTSAQPLVAINLNKRITTRPRTVGMLEMGGASMQIAFEIISKYELEELKQRKELHGDVKDLLAEFNLGCLSHDEDHSYLLYVTTYLGLGANVAQEAYTKSLVKEHLSFTSFSTKEPNKHLTVSDPCMVLKSIKNTSIEVEKGFTYEVTLKGTGEWEYCENKLAKLINLEKSIPCDTNFSCPLTRLKETIVSFSTSEFYGFSELWFTMEDVLRLGGQYNYFKFKKAVSEYCKTDWSILQERFRKKLYPLADEERLLTECFKSAWITTVLHKGLRMPKTYKNYKSSLTVNSNQVQWTLGALLYRTRYFPLREIEKQTGVVEQHLSHRIVSSYINHALFLLCMTAVVACIVVYLRHLHQMVNQNIVGRSSVSYTSLLNVKVDTFPIANTRNL</sequence>
<keyword evidence="6" id="KW-1133">Transmembrane helix</keyword>
<reference evidence="7 8" key="1">
    <citation type="journal article" date="2018" name="Gigascience">
        <title>Genomes of trombidid mites reveal novel predicted allergens and laterally-transferred genes associated with secondary metabolism.</title>
        <authorList>
            <person name="Dong X."/>
            <person name="Chaisiri K."/>
            <person name="Xia D."/>
            <person name="Armstrong S.D."/>
            <person name="Fang Y."/>
            <person name="Donnelly M.J."/>
            <person name="Kadowaki T."/>
            <person name="McGarry J.W."/>
            <person name="Darby A.C."/>
            <person name="Makepeace B.L."/>
        </authorList>
    </citation>
    <scope>NUCLEOTIDE SEQUENCE [LARGE SCALE GENOMIC DNA]</scope>
    <source>
        <strain evidence="7">UoL-WK</strain>
    </source>
</reference>
<dbReference type="GO" id="GO:0017111">
    <property type="term" value="F:ribonucleoside triphosphate phosphatase activity"/>
    <property type="evidence" value="ECO:0007669"/>
    <property type="project" value="TreeGrafter"/>
</dbReference>
<evidence type="ECO:0000256" key="4">
    <source>
        <dbReference type="PIRSR" id="PIRSR600407-2"/>
    </source>
</evidence>
<gene>
    <name evidence="7" type="ORF">B4U79_04539</name>
</gene>
<dbReference type="InterPro" id="IPR000407">
    <property type="entry name" value="GDA1_CD39_NTPase"/>
</dbReference>
<feature type="active site" description="Proton acceptor" evidence="3">
    <location>
        <position position="207"/>
    </location>
</feature>
<dbReference type="CDD" id="cd24045">
    <property type="entry name" value="ASKHA_NBD_NTPDase4-like"/>
    <property type="match status" value="1"/>
</dbReference>
<evidence type="ECO:0000256" key="5">
    <source>
        <dbReference type="RuleBase" id="RU003833"/>
    </source>
</evidence>
<name>A0A3S3PML7_9ACAR</name>
<dbReference type="Gene3D" id="3.30.420.40">
    <property type="match status" value="1"/>
</dbReference>
<keyword evidence="4" id="KW-0547">Nucleotide-binding</keyword>
<dbReference type="EMBL" id="NCKU01001191">
    <property type="protein sequence ID" value="RWS12840.1"/>
    <property type="molecule type" value="Genomic_DNA"/>
</dbReference>
<dbReference type="PROSITE" id="PS01238">
    <property type="entry name" value="GDA1_CD39_NTPASE"/>
    <property type="match status" value="1"/>
</dbReference>
<protein>
    <submittedName>
        <fullName evidence="7">Ectonucleoside triphosphate diphosphohydrolase 7-like protein</fullName>
    </submittedName>
</protein>
<accession>A0A3S3PML7</accession>
<dbReference type="Gene3D" id="3.30.420.150">
    <property type="entry name" value="Exopolyphosphatase. Domain 2"/>
    <property type="match status" value="1"/>
</dbReference>
<evidence type="ECO:0000313" key="8">
    <source>
        <dbReference type="Proteomes" id="UP000285301"/>
    </source>
</evidence>
<dbReference type="GO" id="GO:0046036">
    <property type="term" value="P:CTP metabolic process"/>
    <property type="evidence" value="ECO:0007669"/>
    <property type="project" value="TreeGrafter"/>
</dbReference>
<evidence type="ECO:0000313" key="7">
    <source>
        <dbReference type="EMBL" id="RWS12840.1"/>
    </source>
</evidence>
<keyword evidence="6" id="KW-0812">Transmembrane</keyword>
<keyword evidence="6" id="KW-0472">Membrane</keyword>
<dbReference type="Pfam" id="PF01150">
    <property type="entry name" value="GDA1_CD39"/>
    <property type="match status" value="1"/>
</dbReference>
<dbReference type="GO" id="GO:0005794">
    <property type="term" value="C:Golgi apparatus"/>
    <property type="evidence" value="ECO:0007669"/>
    <property type="project" value="TreeGrafter"/>
</dbReference>
<dbReference type="GO" id="GO:0045134">
    <property type="term" value="F:UDP phosphatase activity"/>
    <property type="evidence" value="ECO:0007669"/>
    <property type="project" value="TreeGrafter"/>
</dbReference>
<keyword evidence="4" id="KW-0067">ATP-binding</keyword>
<keyword evidence="8" id="KW-1185">Reference proteome</keyword>
<evidence type="ECO:0000256" key="6">
    <source>
        <dbReference type="SAM" id="Phobius"/>
    </source>
</evidence>
<dbReference type="PANTHER" id="PTHR11782:SF121">
    <property type="entry name" value="NUCLEOSIDE-DIPHOSPHATASE MIG-23"/>
    <property type="match status" value="1"/>
</dbReference>